<dbReference type="Proteomes" id="UP001302020">
    <property type="component" value="Chromosome"/>
</dbReference>
<feature type="region of interest" description="Disordered" evidence="1">
    <location>
        <begin position="1"/>
        <end position="20"/>
    </location>
</feature>
<protein>
    <submittedName>
        <fullName evidence="2">Uncharacterized protein</fullName>
    </submittedName>
</protein>
<sequence length="82" mass="8283">MDSDPVRAGSGGRQTTLHATSAVPILNAQNDGQAVSAPGIKAAPSSDGLVRPSDAASANRNAAARRWSGAFPSPTASRSRLQ</sequence>
<evidence type="ECO:0000313" key="3">
    <source>
        <dbReference type="Proteomes" id="UP001302020"/>
    </source>
</evidence>
<proteinExistence type="predicted"/>
<dbReference type="EMBL" id="CP126172">
    <property type="protein sequence ID" value="WOS39247.1"/>
    <property type="molecule type" value="Genomic_DNA"/>
</dbReference>
<reference evidence="2 3" key="1">
    <citation type="submission" date="2023-05" db="EMBL/GenBank/DDBJ databases">
        <title>Xanthomonas rydalmerenesis sp. nov., a novel Xanthomonas species isolated from Fragaria x ananassa.</title>
        <authorList>
            <person name="McKnight D.J.E."/>
            <person name="Wong-Bajracharya J."/>
            <person name="Okoh E.B."/>
            <person name="Snijders F."/>
            <person name="Lidbetter F."/>
            <person name="Webster J."/>
            <person name="Djordjevic S.P."/>
            <person name="Bogema D.R."/>
            <person name="Chapman T.A."/>
        </authorList>
    </citation>
    <scope>NUCLEOTIDE SEQUENCE [LARGE SCALE GENOMIC DNA]</scope>
    <source>
        <strain evidence="2 3">DAR34883</strain>
    </source>
</reference>
<feature type="region of interest" description="Disordered" evidence="1">
    <location>
        <begin position="33"/>
        <end position="82"/>
    </location>
</feature>
<evidence type="ECO:0000313" key="2">
    <source>
        <dbReference type="EMBL" id="WOS39247.1"/>
    </source>
</evidence>
<organism evidence="2 3">
    <name type="scientific">Xanthomonas rydalmerensis</name>
    <dbReference type="NCBI Taxonomy" id="3046274"/>
    <lineage>
        <taxon>Bacteria</taxon>
        <taxon>Pseudomonadati</taxon>
        <taxon>Pseudomonadota</taxon>
        <taxon>Gammaproteobacteria</taxon>
        <taxon>Lysobacterales</taxon>
        <taxon>Lysobacteraceae</taxon>
        <taxon>Xanthomonas</taxon>
    </lineage>
</organism>
<gene>
    <name evidence="2" type="ORF">QN243_12450</name>
</gene>
<accession>A0ABZ0JJ63</accession>
<evidence type="ECO:0000256" key="1">
    <source>
        <dbReference type="SAM" id="MobiDB-lite"/>
    </source>
</evidence>
<keyword evidence="3" id="KW-1185">Reference proteome</keyword>
<dbReference type="RefSeq" id="WP_184448558.1">
    <property type="nucleotide sequence ID" value="NZ_CP126170.1"/>
</dbReference>
<feature type="compositionally biased region" description="Low complexity" evidence="1">
    <location>
        <begin position="55"/>
        <end position="66"/>
    </location>
</feature>
<name>A0ABZ0JJ63_9XANT</name>